<organism evidence="3 4">
    <name type="scientific">Thraustotheca clavata</name>
    <dbReference type="NCBI Taxonomy" id="74557"/>
    <lineage>
        <taxon>Eukaryota</taxon>
        <taxon>Sar</taxon>
        <taxon>Stramenopiles</taxon>
        <taxon>Oomycota</taxon>
        <taxon>Saprolegniomycetes</taxon>
        <taxon>Saprolegniales</taxon>
        <taxon>Achlyaceae</taxon>
        <taxon>Thraustotheca</taxon>
    </lineage>
</organism>
<dbReference type="EMBL" id="JNBS01001979">
    <property type="protein sequence ID" value="OQR96282.1"/>
    <property type="molecule type" value="Genomic_DNA"/>
</dbReference>
<evidence type="ECO:0000313" key="4">
    <source>
        <dbReference type="Proteomes" id="UP000243217"/>
    </source>
</evidence>
<dbReference type="SUPFAM" id="SSF53474">
    <property type="entry name" value="alpha/beta-Hydrolases"/>
    <property type="match status" value="1"/>
</dbReference>
<protein>
    <submittedName>
        <fullName evidence="3">Alpha/beta hydrolase domain-containing protein</fullName>
    </submittedName>
</protein>
<dbReference type="AlphaFoldDB" id="A0A1V9ZE86"/>
<proteinExistence type="predicted"/>
<evidence type="ECO:0000259" key="2">
    <source>
        <dbReference type="Pfam" id="PF07859"/>
    </source>
</evidence>
<accession>A0A1V9ZE86</accession>
<keyword evidence="4" id="KW-1185">Reference proteome</keyword>
<dbReference type="InterPro" id="IPR029058">
    <property type="entry name" value="AB_hydrolase_fold"/>
</dbReference>
<gene>
    <name evidence="3" type="ORF">THRCLA_07333</name>
</gene>
<dbReference type="Proteomes" id="UP000243217">
    <property type="component" value="Unassembled WGS sequence"/>
</dbReference>
<feature type="domain" description="Alpha/beta hydrolase fold-3" evidence="2">
    <location>
        <begin position="165"/>
        <end position="374"/>
    </location>
</feature>
<dbReference type="Gene3D" id="3.40.50.1820">
    <property type="entry name" value="alpha/beta hydrolase"/>
    <property type="match status" value="1"/>
</dbReference>
<dbReference type="STRING" id="74557.A0A1V9ZE86"/>
<dbReference type="Pfam" id="PF07859">
    <property type="entry name" value="Abhydrolase_3"/>
    <property type="match status" value="1"/>
</dbReference>
<dbReference type="GO" id="GO:0016787">
    <property type="term" value="F:hydrolase activity"/>
    <property type="evidence" value="ECO:0007669"/>
    <property type="project" value="UniProtKB-KW"/>
</dbReference>
<dbReference type="PANTHER" id="PTHR48081:SF31">
    <property type="entry name" value="STERYL ACETYL HYDROLASE MUG81-RELATED"/>
    <property type="match status" value="1"/>
</dbReference>
<dbReference type="OrthoDB" id="66669at2759"/>
<dbReference type="PANTHER" id="PTHR48081">
    <property type="entry name" value="AB HYDROLASE SUPERFAMILY PROTEIN C4A8.06C"/>
    <property type="match status" value="1"/>
</dbReference>
<name>A0A1V9ZE86_9STRA</name>
<dbReference type="InterPro" id="IPR050300">
    <property type="entry name" value="GDXG_lipolytic_enzyme"/>
</dbReference>
<comment type="caution">
    <text evidence="3">The sequence shown here is derived from an EMBL/GenBank/DDBJ whole genome shotgun (WGS) entry which is preliminary data.</text>
</comment>
<evidence type="ECO:0000313" key="3">
    <source>
        <dbReference type="EMBL" id="OQR96282.1"/>
    </source>
</evidence>
<evidence type="ECO:0000256" key="1">
    <source>
        <dbReference type="ARBA" id="ARBA00022801"/>
    </source>
</evidence>
<reference evidence="3 4" key="1">
    <citation type="journal article" date="2014" name="Genome Biol. Evol.">
        <title>The secreted proteins of Achlya hypogyna and Thraustotheca clavata identify the ancestral oomycete secretome and reveal gene acquisitions by horizontal gene transfer.</title>
        <authorList>
            <person name="Misner I."/>
            <person name="Blouin N."/>
            <person name="Leonard G."/>
            <person name="Richards T.A."/>
            <person name="Lane C.E."/>
        </authorList>
    </citation>
    <scope>NUCLEOTIDE SEQUENCE [LARGE SCALE GENOMIC DNA]</scope>
    <source>
        <strain evidence="3 4">ATCC 34112</strain>
    </source>
</reference>
<keyword evidence="1 3" id="KW-0378">Hydrolase</keyword>
<sequence length="404" mass="45105">MLLHYGGKECFKDDCDKMVQVLQSHQVDLTVATEPLALHVSPLLHKYFGEMSAHDNWREHLTPLPRASRFRIYANFFYLVLKSCGLRLLGKYYPLVDGWSMSTSLMLQFIVSVLDNDRNTTRAMLNSSAKLINLLIKGKPVFYQGEGFCGYWFGKELTSDTDPIILYTHGGGFTLCTAQSYLGGIADIQACLSKKYGVNARVFSVEYTLAPEAKFPTQISEVVAAYEYVSSQFPNNPILLMGDSAGGNLVLTNLLSLKAKEDIRRPSAAILISPWVTASVTEFPPSYAECEANDIVHIRHLKHHLDAYLPEDATDEIFKNPLISPIYGDFTGCCPMLLHYGGKECFKDDCEKMAKVLKSQQVDVTVAIEPLAPHISPLFRRFFGDMSVRGCEVIAEFIAAVCRP</sequence>
<dbReference type="InterPro" id="IPR013094">
    <property type="entry name" value="AB_hydrolase_3"/>
</dbReference>